<evidence type="ECO:0000256" key="5">
    <source>
        <dbReference type="ARBA" id="ARBA00022801"/>
    </source>
</evidence>
<dbReference type="GO" id="GO:0005829">
    <property type="term" value="C:cytosol"/>
    <property type="evidence" value="ECO:0007669"/>
    <property type="project" value="TreeGrafter"/>
</dbReference>
<dbReference type="InterPro" id="IPR002637">
    <property type="entry name" value="RdgB/HAM1"/>
</dbReference>
<dbReference type="GO" id="GO:0009117">
    <property type="term" value="P:nucleotide metabolic process"/>
    <property type="evidence" value="ECO:0007669"/>
    <property type="project" value="UniProtKB-KW"/>
</dbReference>
<dbReference type="Proteomes" id="UP000190229">
    <property type="component" value="Unassembled WGS sequence"/>
</dbReference>
<keyword evidence="3 10" id="KW-0479">Metal-binding</keyword>
<name>A0A162T216_9BACL</name>
<accession>A0A162T216</accession>
<feature type="binding site" evidence="10">
    <location>
        <begin position="153"/>
        <end position="156"/>
    </location>
    <ligand>
        <name>substrate</name>
    </ligand>
</feature>
<organism evidence="12 14">
    <name type="scientific">Ferroacidibacillus organovorans</name>
    <dbReference type="NCBI Taxonomy" id="1765683"/>
    <lineage>
        <taxon>Bacteria</taxon>
        <taxon>Bacillati</taxon>
        <taxon>Bacillota</taxon>
        <taxon>Bacilli</taxon>
        <taxon>Bacillales</taxon>
        <taxon>Alicyclobacillaceae</taxon>
        <taxon>Ferroacidibacillus</taxon>
    </lineage>
</organism>
<dbReference type="GO" id="GO:0036220">
    <property type="term" value="F:ITP diphosphatase activity"/>
    <property type="evidence" value="ECO:0007669"/>
    <property type="project" value="UniProtKB-UniRule"/>
</dbReference>
<dbReference type="STRING" id="1765683.B2M26_05735"/>
<dbReference type="Gene3D" id="3.90.950.10">
    <property type="match status" value="1"/>
</dbReference>
<keyword evidence="6 10" id="KW-0460">Magnesium</keyword>
<comment type="similarity">
    <text evidence="1 10 11">Belongs to the HAM1 NTPase family.</text>
</comment>
<dbReference type="Pfam" id="PF01725">
    <property type="entry name" value="Ham1p_like"/>
    <property type="match status" value="1"/>
</dbReference>
<dbReference type="EMBL" id="MWPS01000016">
    <property type="protein sequence ID" value="OPG16380.1"/>
    <property type="molecule type" value="Genomic_DNA"/>
</dbReference>
<evidence type="ECO:0000313" key="13">
    <source>
        <dbReference type="EMBL" id="OPG16380.1"/>
    </source>
</evidence>
<evidence type="ECO:0000256" key="2">
    <source>
        <dbReference type="ARBA" id="ARBA00011738"/>
    </source>
</evidence>
<comment type="catalytic activity">
    <reaction evidence="8 10">
        <text>dITP + H2O = dIMP + diphosphate + H(+)</text>
        <dbReference type="Rhea" id="RHEA:28342"/>
        <dbReference type="ChEBI" id="CHEBI:15377"/>
        <dbReference type="ChEBI" id="CHEBI:15378"/>
        <dbReference type="ChEBI" id="CHEBI:33019"/>
        <dbReference type="ChEBI" id="CHEBI:61194"/>
        <dbReference type="ChEBI" id="CHEBI:61382"/>
        <dbReference type="EC" id="3.6.1.66"/>
    </reaction>
</comment>
<evidence type="ECO:0000313" key="15">
    <source>
        <dbReference type="Proteomes" id="UP000190229"/>
    </source>
</evidence>
<dbReference type="GO" id="GO:0036222">
    <property type="term" value="F:XTP diphosphatase activity"/>
    <property type="evidence" value="ECO:0007669"/>
    <property type="project" value="UniProtKB-UniRule"/>
</dbReference>
<dbReference type="OrthoDB" id="9807456at2"/>
<feature type="binding site" evidence="10">
    <location>
        <begin position="181"/>
        <end position="182"/>
    </location>
    <ligand>
        <name>substrate</name>
    </ligand>
</feature>
<dbReference type="Proteomes" id="UP000077421">
    <property type="component" value="Unassembled WGS sequence"/>
</dbReference>
<comment type="function">
    <text evidence="10">Pyrophosphatase that catalyzes the hydrolysis of nucleoside triphosphates to their monophosphate derivatives, with a high preference for the non-canonical purine nucleotides XTP (xanthosine triphosphate), dITP (deoxyinosine triphosphate) and ITP. Seems to function as a house-cleaning enzyme that removes non-canonical purine nucleotides from the nucleotide pool, thus preventing their incorporation into DNA/RNA and avoiding chromosomal lesions.</text>
</comment>
<dbReference type="GO" id="GO:0009146">
    <property type="term" value="P:purine nucleoside triphosphate catabolic process"/>
    <property type="evidence" value="ECO:0007669"/>
    <property type="project" value="UniProtKB-UniRule"/>
</dbReference>
<feature type="binding site" evidence="10">
    <location>
        <position position="176"/>
    </location>
    <ligand>
        <name>substrate</name>
    </ligand>
</feature>
<comment type="cofactor">
    <cofactor evidence="10">
        <name>Mg(2+)</name>
        <dbReference type="ChEBI" id="CHEBI:18420"/>
    </cofactor>
    <text evidence="10">Binds 1 Mg(2+) ion per subunit.</text>
</comment>
<evidence type="ECO:0000256" key="10">
    <source>
        <dbReference type="HAMAP-Rule" id="MF_01405"/>
    </source>
</evidence>
<evidence type="ECO:0000313" key="12">
    <source>
        <dbReference type="EMBL" id="OAG93326.1"/>
    </source>
</evidence>
<keyword evidence="5 10" id="KW-0378">Hydrolase</keyword>
<evidence type="ECO:0000256" key="6">
    <source>
        <dbReference type="ARBA" id="ARBA00022842"/>
    </source>
</evidence>
<dbReference type="EMBL" id="LSUQ01000040">
    <property type="protein sequence ID" value="OAG93326.1"/>
    <property type="molecule type" value="Genomic_DNA"/>
</dbReference>
<dbReference type="FunFam" id="3.90.950.10:FF:000001">
    <property type="entry name" value="dITP/XTP pyrophosphatase"/>
    <property type="match status" value="1"/>
</dbReference>
<dbReference type="GO" id="GO:0017111">
    <property type="term" value="F:ribonucleoside triphosphate phosphatase activity"/>
    <property type="evidence" value="ECO:0007669"/>
    <property type="project" value="InterPro"/>
</dbReference>
<dbReference type="HAMAP" id="MF_01405">
    <property type="entry name" value="Non_canon_purine_NTPase"/>
    <property type="match status" value="1"/>
</dbReference>
<dbReference type="CDD" id="cd00515">
    <property type="entry name" value="HAM1"/>
    <property type="match status" value="1"/>
</dbReference>
<dbReference type="AlphaFoldDB" id="A0A162T216"/>
<reference evidence="12 14" key="1">
    <citation type="submission" date="2016-02" db="EMBL/GenBank/DDBJ databases">
        <title>Draft genome sequence of Acidibacillus ferrooxidans SLC66.</title>
        <authorList>
            <person name="Oliveira G."/>
            <person name="Nancucheo I."/>
            <person name="Dall'Agnol H."/>
            <person name="Johnson B."/>
            <person name="Oliveira R."/>
            <person name="Nunes G.L."/>
            <person name="Tzotzos G."/>
            <person name="Orellana S.C."/>
            <person name="Salim A.C."/>
            <person name="Araujo F.M."/>
        </authorList>
    </citation>
    <scope>NUCLEOTIDE SEQUENCE [LARGE SCALE GENOMIC DNA]</scope>
    <source>
        <strain evidence="12 14">SLC66</strain>
    </source>
</reference>
<dbReference type="PANTHER" id="PTHR11067:SF9">
    <property type="entry name" value="INOSINE TRIPHOSPHATE PYROPHOSPHATASE"/>
    <property type="match status" value="1"/>
</dbReference>
<evidence type="ECO:0000256" key="1">
    <source>
        <dbReference type="ARBA" id="ARBA00008023"/>
    </source>
</evidence>
<protein>
    <recommendedName>
        <fullName evidence="10">dITP/XTP pyrophosphatase</fullName>
        <ecNumber evidence="10">3.6.1.66</ecNumber>
    </recommendedName>
    <alternativeName>
        <fullName evidence="10">Non-canonical purine NTP pyrophosphatase</fullName>
    </alternativeName>
    <alternativeName>
        <fullName evidence="10">Non-standard purine NTP pyrophosphatase</fullName>
    </alternativeName>
    <alternativeName>
        <fullName evidence="10">Nucleoside-triphosphate diphosphatase</fullName>
    </alternativeName>
    <alternativeName>
        <fullName evidence="10">Nucleoside-triphosphate pyrophosphatase</fullName>
        <shortName evidence="10">NTPase</shortName>
    </alternativeName>
</protein>
<sequence>MTRTAILLATTNEGKRAEFADLLAHSFARVDALPHAFVMPEETGVTFLENARIKAHAVARATGRVTLADDSGLVIDALGGEPGVRSARYAGERATDEANRTLVLERMKAIPRNERTARFVCALVLVDPDGQTIEAQGECFGMILDRPKGVQGFGYDSLFFVPEWEKTFAEVSREEKARMSHRARALQSLIDKLGERMTRF</sequence>
<evidence type="ECO:0000256" key="4">
    <source>
        <dbReference type="ARBA" id="ARBA00022741"/>
    </source>
</evidence>
<keyword evidence="7 10" id="KW-0546">Nucleotide metabolism</keyword>
<evidence type="ECO:0000256" key="11">
    <source>
        <dbReference type="RuleBase" id="RU003781"/>
    </source>
</evidence>
<feature type="binding site" evidence="10">
    <location>
        <begin position="10"/>
        <end position="15"/>
    </location>
    <ligand>
        <name>substrate</name>
    </ligand>
</feature>
<feature type="binding site" evidence="10">
    <location>
        <position position="70"/>
    </location>
    <ligand>
        <name>Mg(2+)</name>
        <dbReference type="ChEBI" id="CHEBI:18420"/>
    </ligand>
</feature>
<evidence type="ECO:0000256" key="7">
    <source>
        <dbReference type="ARBA" id="ARBA00023080"/>
    </source>
</evidence>
<evidence type="ECO:0000256" key="3">
    <source>
        <dbReference type="ARBA" id="ARBA00022723"/>
    </source>
</evidence>
<feature type="binding site" evidence="10">
    <location>
        <position position="41"/>
    </location>
    <ligand>
        <name>Mg(2+)</name>
        <dbReference type="ChEBI" id="CHEBI:18420"/>
    </ligand>
</feature>
<dbReference type="GO" id="GO:0000166">
    <property type="term" value="F:nucleotide binding"/>
    <property type="evidence" value="ECO:0007669"/>
    <property type="project" value="UniProtKB-KW"/>
</dbReference>
<dbReference type="RefSeq" id="WP_067565814.1">
    <property type="nucleotide sequence ID" value="NZ_LSUQ01000040.1"/>
</dbReference>
<comment type="caution">
    <text evidence="12">The sequence shown here is derived from an EMBL/GenBank/DDBJ whole genome shotgun (WGS) entry which is preliminary data.</text>
</comment>
<keyword evidence="15" id="KW-1185">Reference proteome</keyword>
<evidence type="ECO:0000256" key="9">
    <source>
        <dbReference type="ARBA" id="ARBA00052017"/>
    </source>
</evidence>
<dbReference type="EC" id="3.6.1.66" evidence="10"/>
<dbReference type="InterPro" id="IPR029001">
    <property type="entry name" value="ITPase-like_fam"/>
</dbReference>
<dbReference type="GO" id="GO:0035870">
    <property type="term" value="F:dITP diphosphatase activity"/>
    <property type="evidence" value="ECO:0007669"/>
    <property type="project" value="UniProtKB-UniRule"/>
</dbReference>
<feature type="active site" description="Proton acceptor" evidence="10">
    <location>
        <position position="70"/>
    </location>
</feature>
<comment type="subunit">
    <text evidence="2 10">Homodimer.</text>
</comment>
<gene>
    <name evidence="12" type="ORF">AYW79_11270</name>
    <name evidence="13" type="ORF">B2M26_05735</name>
</gene>
<evidence type="ECO:0000256" key="8">
    <source>
        <dbReference type="ARBA" id="ARBA00051875"/>
    </source>
</evidence>
<dbReference type="SUPFAM" id="SSF52972">
    <property type="entry name" value="ITPase-like"/>
    <property type="match status" value="1"/>
</dbReference>
<keyword evidence="4 10" id="KW-0547">Nucleotide-binding</keyword>
<comment type="catalytic activity">
    <reaction evidence="10">
        <text>ITP + H2O = IMP + diphosphate + H(+)</text>
        <dbReference type="Rhea" id="RHEA:29399"/>
        <dbReference type="ChEBI" id="CHEBI:15377"/>
        <dbReference type="ChEBI" id="CHEBI:15378"/>
        <dbReference type="ChEBI" id="CHEBI:33019"/>
        <dbReference type="ChEBI" id="CHEBI:58053"/>
        <dbReference type="ChEBI" id="CHEBI:61402"/>
        <dbReference type="EC" id="3.6.1.66"/>
    </reaction>
</comment>
<dbReference type="InterPro" id="IPR020922">
    <property type="entry name" value="dITP/XTP_pyrophosphatase"/>
</dbReference>
<proteinExistence type="inferred from homology"/>
<dbReference type="PANTHER" id="PTHR11067">
    <property type="entry name" value="INOSINE TRIPHOSPHATE PYROPHOSPHATASE/HAM1 PROTEIN"/>
    <property type="match status" value="1"/>
</dbReference>
<evidence type="ECO:0000313" key="14">
    <source>
        <dbReference type="Proteomes" id="UP000077421"/>
    </source>
</evidence>
<comment type="catalytic activity">
    <reaction evidence="9 10">
        <text>XTP + H2O = XMP + diphosphate + H(+)</text>
        <dbReference type="Rhea" id="RHEA:28610"/>
        <dbReference type="ChEBI" id="CHEBI:15377"/>
        <dbReference type="ChEBI" id="CHEBI:15378"/>
        <dbReference type="ChEBI" id="CHEBI:33019"/>
        <dbReference type="ChEBI" id="CHEBI:57464"/>
        <dbReference type="ChEBI" id="CHEBI:61314"/>
        <dbReference type="EC" id="3.6.1.66"/>
    </reaction>
</comment>
<dbReference type="GO" id="GO:0046872">
    <property type="term" value="F:metal ion binding"/>
    <property type="evidence" value="ECO:0007669"/>
    <property type="project" value="UniProtKB-KW"/>
</dbReference>
<dbReference type="NCBIfam" id="TIGR00042">
    <property type="entry name" value="RdgB/HAM1 family non-canonical purine NTP pyrophosphatase"/>
    <property type="match status" value="1"/>
</dbReference>
<reference evidence="13 15" key="2">
    <citation type="submission" date="2017-02" db="EMBL/GenBank/DDBJ databases">
        <title>Draft genome of Acidibacillus ferrooxidans Huett2.</title>
        <authorList>
            <person name="Schopf S."/>
        </authorList>
    </citation>
    <scope>NUCLEOTIDE SEQUENCE [LARGE SCALE GENOMIC DNA]</scope>
    <source>
        <strain evidence="13 15">Huett2</strain>
    </source>
</reference>
<feature type="binding site" evidence="10">
    <location>
        <position position="71"/>
    </location>
    <ligand>
        <name>substrate</name>
    </ligand>
</feature>